<dbReference type="Proteomes" id="UP001344906">
    <property type="component" value="Unassembled WGS sequence"/>
</dbReference>
<reference evidence="9 10" key="1">
    <citation type="submission" date="2023-02" db="EMBL/GenBank/DDBJ databases">
        <title>Dictyobacter halimunensis sp. nov., a new member of the class Ktedonobacteria from forest soil in a geothermal area.</title>
        <authorList>
            <person name="Rachmania M.K."/>
            <person name="Ningsih F."/>
            <person name="Sakai Y."/>
            <person name="Yabe S."/>
            <person name="Yokota A."/>
            <person name="Sjamsuridzal W."/>
        </authorList>
    </citation>
    <scope>NUCLEOTIDE SEQUENCE [LARGE SCALE GENOMIC DNA]</scope>
    <source>
        <strain evidence="9 10">S3.2.2.5</strain>
    </source>
</reference>
<organism evidence="9 10">
    <name type="scientific">Dictyobacter halimunensis</name>
    <dbReference type="NCBI Taxonomy" id="3026934"/>
    <lineage>
        <taxon>Bacteria</taxon>
        <taxon>Bacillati</taxon>
        <taxon>Chloroflexota</taxon>
        <taxon>Ktedonobacteria</taxon>
        <taxon>Ktedonobacterales</taxon>
        <taxon>Dictyobacteraceae</taxon>
        <taxon>Dictyobacter</taxon>
    </lineage>
</organism>
<protein>
    <recommendedName>
        <fullName evidence="11">Hydroxyacid dehydrogenase</fullName>
    </recommendedName>
</protein>
<dbReference type="InterPro" id="IPR037051">
    <property type="entry name" value="4-carb_acid_sugar_kinase_N_sf"/>
</dbReference>
<dbReference type="Gene3D" id="3.40.980.20">
    <property type="entry name" value="Four-carbon acid sugar kinase, nucleotide binding domain"/>
    <property type="match status" value="1"/>
</dbReference>
<evidence type="ECO:0000313" key="9">
    <source>
        <dbReference type="EMBL" id="GLV60093.1"/>
    </source>
</evidence>
<evidence type="ECO:0000259" key="8">
    <source>
        <dbReference type="Pfam" id="PF17042"/>
    </source>
</evidence>
<keyword evidence="5" id="KW-0067">ATP-binding</keyword>
<evidence type="ECO:0000313" key="10">
    <source>
        <dbReference type="Proteomes" id="UP001344906"/>
    </source>
</evidence>
<dbReference type="InterPro" id="IPR031475">
    <property type="entry name" value="NBD_C"/>
</dbReference>
<evidence type="ECO:0000256" key="5">
    <source>
        <dbReference type="ARBA" id="ARBA00022840"/>
    </source>
</evidence>
<evidence type="ECO:0000256" key="3">
    <source>
        <dbReference type="ARBA" id="ARBA00022741"/>
    </source>
</evidence>
<dbReference type="Pfam" id="PF07005">
    <property type="entry name" value="SBD_N"/>
    <property type="match status" value="1"/>
</dbReference>
<dbReference type="SUPFAM" id="SSF142764">
    <property type="entry name" value="YgbK-like"/>
    <property type="match status" value="1"/>
</dbReference>
<gene>
    <name evidence="9" type="ORF">KDH_69160</name>
</gene>
<dbReference type="EMBL" id="BSRI01000002">
    <property type="protein sequence ID" value="GLV60093.1"/>
    <property type="molecule type" value="Genomic_DNA"/>
</dbReference>
<dbReference type="Pfam" id="PF17042">
    <property type="entry name" value="NBD_C"/>
    <property type="match status" value="1"/>
</dbReference>
<comment type="similarity">
    <text evidence="1">Belongs to the four-carbon acid sugar kinase family.</text>
</comment>
<evidence type="ECO:0000259" key="7">
    <source>
        <dbReference type="Pfam" id="PF07005"/>
    </source>
</evidence>
<feature type="domain" description="Four-carbon acid sugar kinase nucleotide binding" evidence="8">
    <location>
        <begin position="327"/>
        <end position="492"/>
    </location>
</feature>
<name>A0ABQ6G1Y2_9CHLR</name>
<keyword evidence="2" id="KW-0808">Transferase</keyword>
<evidence type="ECO:0000256" key="4">
    <source>
        <dbReference type="ARBA" id="ARBA00022777"/>
    </source>
</evidence>
<dbReference type="RefSeq" id="WP_338257067.1">
    <property type="nucleotide sequence ID" value="NZ_BSRI01000002.1"/>
</dbReference>
<dbReference type="InterPro" id="IPR010737">
    <property type="entry name" value="4-carb_acid_sugar_kinase_N"/>
</dbReference>
<evidence type="ECO:0008006" key="11">
    <source>
        <dbReference type="Google" id="ProtNLM"/>
    </source>
</evidence>
<evidence type="ECO:0000256" key="6">
    <source>
        <dbReference type="ARBA" id="ARBA00023277"/>
    </source>
</evidence>
<feature type="domain" description="Four-carbon acid sugar kinase N-terminal" evidence="7">
    <location>
        <begin position="35"/>
        <end position="300"/>
    </location>
</feature>
<keyword evidence="4" id="KW-0418">Kinase</keyword>
<evidence type="ECO:0000256" key="2">
    <source>
        <dbReference type="ARBA" id="ARBA00022679"/>
    </source>
</evidence>
<proteinExistence type="inferred from homology"/>
<keyword evidence="10" id="KW-1185">Reference proteome</keyword>
<accession>A0ABQ6G1Y2</accession>
<keyword evidence="6" id="KW-0119">Carbohydrate metabolism</keyword>
<dbReference type="Gene3D" id="3.40.50.10840">
    <property type="entry name" value="Putative sugar-binding, N-terminal domain"/>
    <property type="match status" value="1"/>
</dbReference>
<evidence type="ECO:0000256" key="1">
    <source>
        <dbReference type="ARBA" id="ARBA00005715"/>
    </source>
</evidence>
<comment type="caution">
    <text evidence="9">The sequence shown here is derived from an EMBL/GenBank/DDBJ whole genome shotgun (WGS) entry which is preliminary data.</text>
</comment>
<sequence length="505" mass="54785">MVTLTELTAHLPPQPDESALFPLIERLKAESQRVLVVIDDDPTGTQTVSDVELLTAWDEELLTETLGREQRLFYLLTNSRSLPEQEAAELNETLARQLLAASRRTGKEFVVASRSDSTLRGHYPAEIFALERGMGRGEIDRKNRTYGEGIVEGGEIDRKGRTYDGHLVVLGFFEGGRYTIGDTHYVATPTATSDTLQPAHETPYARDSAFGYRTAYLPAWIEEKSKGYWRAEQVISLDLKLIREGGPEAVAERLRAVTGGLPIVVNAAGYGDLAVVAAGVMLAEASGKNFAYRTAASFVRLRGAVATRPLLQPREIVGEKPTTNGGLVIVGSYVPASTAQLETLLTLPSVEGIELPVERVIQSEEEAHAISAALARRADELIQSGVTPVVFTSRALQTGADSADFLALGRRVSRALIEVVQAVRQRPRFIVAKGGITSHDVARHGLGAERAHVLGQIVPGIPVWRLEKGPQARFAGVPYIVFPGNVGTPETLKEVVQALSISKEE</sequence>
<dbReference type="InterPro" id="IPR042213">
    <property type="entry name" value="NBD_C_sf"/>
</dbReference>
<keyword evidence="3" id="KW-0547">Nucleotide-binding</keyword>